<evidence type="ECO:0000313" key="2">
    <source>
        <dbReference type="Proteomes" id="UP000015455"/>
    </source>
</evidence>
<dbReference type="EMBL" id="ATJV01000081">
    <property type="protein sequence ID" value="EPZ14452.1"/>
    <property type="molecule type" value="Genomic_DNA"/>
</dbReference>
<dbReference type="PATRIC" id="fig|1348657.5.peg.3004"/>
<evidence type="ECO:0008006" key="3">
    <source>
        <dbReference type="Google" id="ProtNLM"/>
    </source>
</evidence>
<dbReference type="Proteomes" id="UP000015455">
    <property type="component" value="Unassembled WGS sequence"/>
</dbReference>
<dbReference type="eggNOG" id="ENOG502ZB7H">
    <property type="taxonomic scope" value="Bacteria"/>
</dbReference>
<organism evidence="1 2">
    <name type="scientific">Thauera terpenica 58Eu</name>
    <dbReference type="NCBI Taxonomy" id="1348657"/>
    <lineage>
        <taxon>Bacteria</taxon>
        <taxon>Pseudomonadati</taxon>
        <taxon>Pseudomonadota</taxon>
        <taxon>Betaproteobacteria</taxon>
        <taxon>Rhodocyclales</taxon>
        <taxon>Zoogloeaceae</taxon>
        <taxon>Thauera</taxon>
    </lineage>
</organism>
<dbReference type="AlphaFoldDB" id="S9ZLR9"/>
<keyword evidence="2" id="KW-1185">Reference proteome</keyword>
<proteinExistence type="predicted"/>
<dbReference type="RefSeq" id="WP_021250405.1">
    <property type="nucleotide sequence ID" value="NZ_ATJV01000081.1"/>
</dbReference>
<name>S9ZLR9_9RHOO</name>
<accession>S9ZLR9</accession>
<dbReference type="STRING" id="1348657.M622_05580"/>
<reference evidence="1 2" key="1">
    <citation type="submission" date="2013-06" db="EMBL/GenBank/DDBJ databases">
        <title>Draft genome sequence of Thauera terpenica.</title>
        <authorList>
            <person name="Liu B."/>
            <person name="Frostegard A.H."/>
            <person name="Shapleigh J.P."/>
        </authorList>
    </citation>
    <scope>NUCLEOTIDE SEQUENCE [LARGE SCALE GENOMIC DNA]</scope>
    <source>
        <strain evidence="1 2">58Eu</strain>
    </source>
</reference>
<evidence type="ECO:0000313" key="1">
    <source>
        <dbReference type="EMBL" id="EPZ14452.1"/>
    </source>
</evidence>
<comment type="caution">
    <text evidence="1">The sequence shown here is derived from an EMBL/GenBank/DDBJ whole genome shotgun (WGS) entry which is preliminary data.</text>
</comment>
<protein>
    <recommendedName>
        <fullName evidence="3">Alginate export domain-containing protein</fullName>
    </recommendedName>
</protein>
<gene>
    <name evidence="1" type="ORF">M622_05580</name>
</gene>
<sequence>MHPDSATAASTDEAETIEAVDTTRRGVRRFAVWLGEEVNDWFGDKPFSEGGKVSHGRLSVRLRWQEDGGTDTNIRFRARFDLPNLRDKAYVFFGKENEDELTANQPESFTREQLLTESNRRDQTGFFGLGVKLRDYVDFRVGVRGGLKPYTQARYRRHWMLSARNRAEFGETLFWRSSDGFGSTTWLELEHAYTPSLSFKWQNAATITRETNDFAWSSSVGMFKTYGDNKLLSLEALVNGETGSRDDVREYGARLKWTQPVYRDWLLADLILGHFWPRGKEDPEREPNWAASAGLVMHF</sequence>